<accession>A0A9E6ZMI9</accession>
<accession>T0D9R9</accession>
<dbReference type="AlphaFoldDB" id="T0D9R9"/>
<evidence type="ECO:0000313" key="1">
    <source>
        <dbReference type="EMBL" id="UNO50461.1"/>
    </source>
</evidence>
<protein>
    <submittedName>
        <fullName evidence="1">Uncharacterized protein</fullName>
    </submittedName>
</protein>
<dbReference type="RefSeq" id="WP_021295818.1">
    <property type="nucleotide sequence ID" value="NZ_AURB01000112.1"/>
</dbReference>
<keyword evidence="2" id="KW-1185">Reference proteome</keyword>
<dbReference type="EMBL" id="CP080467">
    <property type="protein sequence ID" value="UNO50461.1"/>
    <property type="molecule type" value="Genomic_DNA"/>
</dbReference>
<proteinExistence type="predicted"/>
<name>T0D9R9_ALIAG</name>
<reference evidence="2" key="1">
    <citation type="journal article" date="2022" name="G3 (Bethesda)">
        <title>Unveiling the complete genome sequence of Alicyclobacillus acidoterrestris DSM 3922T, a taint-producing strain.</title>
        <authorList>
            <person name="Leonardo I.C."/>
            <person name="Barreto Crespo M.T."/>
            <person name="Gaspar F.B."/>
        </authorList>
    </citation>
    <scope>NUCLEOTIDE SEQUENCE [LARGE SCALE GENOMIC DNA]</scope>
    <source>
        <strain evidence="2">DSM 3922</strain>
    </source>
</reference>
<evidence type="ECO:0000313" key="2">
    <source>
        <dbReference type="Proteomes" id="UP000829401"/>
    </source>
</evidence>
<dbReference type="KEGG" id="aaco:K1I37_08360"/>
<organism evidence="1 2">
    <name type="scientific">Alicyclobacillus acidoterrestris (strain ATCC 49025 / DSM 3922 / CIP 106132 / NCIMB 13137 / GD3B)</name>
    <dbReference type="NCBI Taxonomy" id="1356854"/>
    <lineage>
        <taxon>Bacteria</taxon>
        <taxon>Bacillati</taxon>
        <taxon>Bacillota</taxon>
        <taxon>Bacilli</taxon>
        <taxon>Bacillales</taxon>
        <taxon>Alicyclobacillaceae</taxon>
        <taxon>Alicyclobacillus</taxon>
    </lineage>
</organism>
<dbReference type="STRING" id="1356854.N007_00385"/>
<dbReference type="Proteomes" id="UP000829401">
    <property type="component" value="Chromosome"/>
</dbReference>
<gene>
    <name evidence="1" type="ORF">K1I37_08360</name>
</gene>
<sequence>MSVEAHVVSGLAGLLSLVVSAGIAYVVPRVKQAVDAHVNDKTASVVNLVIDGLANIAQAVVQDFNQKIVANAKNAGTWTPQLAQGVKADAIAAVKAQGATLVQLGQQVGVDVESLIDSLIESAVSQNHVSVPTANANAQPPVSD</sequence>
<dbReference type="OrthoDB" id="2875036at2"/>